<name>A0A1I5RYZ7_9BACT</name>
<dbReference type="EC" id="2.7.13.3" evidence="2"/>
<keyword evidence="5 11" id="KW-0418">Kinase</keyword>
<dbReference type="InterPro" id="IPR011006">
    <property type="entry name" value="CheY-like_superfamily"/>
</dbReference>
<dbReference type="Pfam" id="PF00072">
    <property type="entry name" value="Response_reg"/>
    <property type="match status" value="1"/>
</dbReference>
<dbReference type="InterPro" id="IPR036097">
    <property type="entry name" value="HisK_dim/P_sf"/>
</dbReference>
<feature type="coiled-coil region" evidence="8">
    <location>
        <begin position="149"/>
        <end position="195"/>
    </location>
</feature>
<dbReference type="PROSITE" id="PS50110">
    <property type="entry name" value="RESPONSE_REGULATORY"/>
    <property type="match status" value="1"/>
</dbReference>
<keyword evidence="4" id="KW-0808">Transferase</keyword>
<dbReference type="FunFam" id="3.30.565.10:FF:000010">
    <property type="entry name" value="Sensor histidine kinase RcsC"/>
    <property type="match status" value="1"/>
</dbReference>
<dbReference type="SUPFAM" id="SSF52172">
    <property type="entry name" value="CheY-like"/>
    <property type="match status" value="1"/>
</dbReference>
<dbReference type="Gene3D" id="3.30.565.10">
    <property type="entry name" value="Histidine kinase-like ATPase, C-terminal domain"/>
    <property type="match status" value="1"/>
</dbReference>
<dbReference type="PROSITE" id="PS50109">
    <property type="entry name" value="HIS_KIN"/>
    <property type="match status" value="1"/>
</dbReference>
<feature type="domain" description="Histidine kinase" evidence="9">
    <location>
        <begin position="202"/>
        <end position="423"/>
    </location>
</feature>
<dbReference type="CDD" id="cd17546">
    <property type="entry name" value="REC_hyHK_CKI1_RcsC-like"/>
    <property type="match status" value="1"/>
</dbReference>
<dbReference type="Gene3D" id="1.10.287.130">
    <property type="match status" value="1"/>
</dbReference>
<dbReference type="SUPFAM" id="SSF47384">
    <property type="entry name" value="Homodimeric domain of signal transducing histidine kinase"/>
    <property type="match status" value="1"/>
</dbReference>
<comment type="catalytic activity">
    <reaction evidence="1">
        <text>ATP + protein L-histidine = ADP + protein N-phospho-L-histidine.</text>
        <dbReference type="EC" id="2.7.13.3"/>
    </reaction>
</comment>
<dbReference type="SMART" id="SM00388">
    <property type="entry name" value="HisKA"/>
    <property type="match status" value="1"/>
</dbReference>
<dbReference type="InterPro" id="IPR029016">
    <property type="entry name" value="GAF-like_dom_sf"/>
</dbReference>
<keyword evidence="3 7" id="KW-0597">Phosphoprotein</keyword>
<dbReference type="EMBL" id="FOXH01000004">
    <property type="protein sequence ID" value="SFP63748.1"/>
    <property type="molecule type" value="Genomic_DNA"/>
</dbReference>
<dbReference type="InterPro" id="IPR005467">
    <property type="entry name" value="His_kinase_dom"/>
</dbReference>
<dbReference type="InterPro" id="IPR001789">
    <property type="entry name" value="Sig_transdc_resp-reg_receiver"/>
</dbReference>
<dbReference type="CDD" id="cd00082">
    <property type="entry name" value="HisKA"/>
    <property type="match status" value="1"/>
</dbReference>
<keyword evidence="12" id="KW-1185">Reference proteome</keyword>
<dbReference type="Gene3D" id="3.30.450.40">
    <property type="match status" value="1"/>
</dbReference>
<evidence type="ECO:0000259" key="10">
    <source>
        <dbReference type="PROSITE" id="PS50110"/>
    </source>
</evidence>
<evidence type="ECO:0000256" key="4">
    <source>
        <dbReference type="ARBA" id="ARBA00022679"/>
    </source>
</evidence>
<dbReference type="Pfam" id="PF00512">
    <property type="entry name" value="HisKA"/>
    <property type="match status" value="1"/>
</dbReference>
<dbReference type="SMART" id="SM00448">
    <property type="entry name" value="REC"/>
    <property type="match status" value="1"/>
</dbReference>
<dbReference type="InterPro" id="IPR003594">
    <property type="entry name" value="HATPase_dom"/>
</dbReference>
<dbReference type="PANTHER" id="PTHR45339">
    <property type="entry name" value="HYBRID SIGNAL TRANSDUCTION HISTIDINE KINASE J"/>
    <property type="match status" value="1"/>
</dbReference>
<keyword evidence="6" id="KW-0902">Two-component regulatory system</keyword>
<dbReference type="RefSeq" id="WP_092015912.1">
    <property type="nucleotide sequence ID" value="NZ_FOXH01000004.1"/>
</dbReference>
<dbReference type="SUPFAM" id="SSF55874">
    <property type="entry name" value="ATPase domain of HSP90 chaperone/DNA topoisomerase II/histidine kinase"/>
    <property type="match status" value="1"/>
</dbReference>
<dbReference type="SUPFAM" id="SSF55781">
    <property type="entry name" value="GAF domain-like"/>
    <property type="match status" value="1"/>
</dbReference>
<evidence type="ECO:0000256" key="3">
    <source>
        <dbReference type="ARBA" id="ARBA00022553"/>
    </source>
</evidence>
<dbReference type="Pfam" id="PF02518">
    <property type="entry name" value="HATPase_c"/>
    <property type="match status" value="1"/>
</dbReference>
<evidence type="ECO:0000313" key="11">
    <source>
        <dbReference type="EMBL" id="SFP63748.1"/>
    </source>
</evidence>
<evidence type="ECO:0000313" key="12">
    <source>
        <dbReference type="Proteomes" id="UP000199306"/>
    </source>
</evidence>
<dbReference type="InterPro" id="IPR004358">
    <property type="entry name" value="Sig_transdc_His_kin-like_C"/>
</dbReference>
<dbReference type="STRING" id="1079859.SAMN04515674_104319"/>
<evidence type="ECO:0000256" key="7">
    <source>
        <dbReference type="PROSITE-ProRule" id="PRU00169"/>
    </source>
</evidence>
<evidence type="ECO:0000259" key="9">
    <source>
        <dbReference type="PROSITE" id="PS50109"/>
    </source>
</evidence>
<organism evidence="11 12">
    <name type="scientific">Pseudarcicella hirudinis</name>
    <dbReference type="NCBI Taxonomy" id="1079859"/>
    <lineage>
        <taxon>Bacteria</taxon>
        <taxon>Pseudomonadati</taxon>
        <taxon>Bacteroidota</taxon>
        <taxon>Cytophagia</taxon>
        <taxon>Cytophagales</taxon>
        <taxon>Flectobacillaceae</taxon>
        <taxon>Pseudarcicella</taxon>
    </lineage>
</organism>
<evidence type="ECO:0000256" key="5">
    <source>
        <dbReference type="ARBA" id="ARBA00022777"/>
    </source>
</evidence>
<evidence type="ECO:0000256" key="6">
    <source>
        <dbReference type="ARBA" id="ARBA00023012"/>
    </source>
</evidence>
<dbReference type="PANTHER" id="PTHR45339:SF1">
    <property type="entry name" value="HYBRID SIGNAL TRANSDUCTION HISTIDINE KINASE J"/>
    <property type="match status" value="1"/>
</dbReference>
<feature type="domain" description="Response regulatory" evidence="10">
    <location>
        <begin position="443"/>
        <end position="557"/>
    </location>
</feature>
<sequence length="563" mass="62612">MKLPILPSNEVERLNVLKDYSILDTLPEKDFDDITKIASEICQTPISLVSLIDEKRQWFKSSFGLNTRETPREVSFCAHAIITPEESFIIPDATKDERFFDNPLTTGAPYVIFYAGIPLVNSDGFPFGTLCVIDSKPKNLTEEQVIALKALANQVMSQLELRKKALNLQQIRNTLEKKNEELVLAKSNLEEALKAKSIFLSMMSHEIRTPLHAILGNIQLLLEESPRPDQEQPLKVLKFTGETLLSILNDILDFSKIEAGKVDLEEIQLDIHNLIENIITINLQKAQERGNVITAMIDPGIKPDLLGDPTRLVQIINNLVSNAVKFTQNGEIAIKAILIENSAGFNTVSFQISDTGIGIEKEALSRIFEEFSQASNKTTRKFGGTGLGLTITKKLLSLFKSDLRVTSELGTGSIFSFDLTFKKGIKKAPKAEPEAPKDFTGFKVLAVDDNEINLKLISHNLTKKGIIVSKFISPIDALESAKSEKYDLLLLDLQMPEMSGFELCAEIRKFSPDIPIIATSADNTRETSEEVVRAGMNDSLPKPHTDKDLLRVLSKYLVKTSVS</sequence>
<dbReference type="OrthoDB" id="9811889at2"/>
<dbReference type="CDD" id="cd16922">
    <property type="entry name" value="HATPase_EvgS-ArcB-TorS-like"/>
    <property type="match status" value="1"/>
</dbReference>
<dbReference type="PRINTS" id="PR00344">
    <property type="entry name" value="BCTRLSENSOR"/>
</dbReference>
<evidence type="ECO:0000256" key="2">
    <source>
        <dbReference type="ARBA" id="ARBA00012438"/>
    </source>
</evidence>
<evidence type="ECO:0000256" key="8">
    <source>
        <dbReference type="SAM" id="Coils"/>
    </source>
</evidence>
<dbReference type="InterPro" id="IPR003661">
    <property type="entry name" value="HisK_dim/P_dom"/>
</dbReference>
<dbReference type="AlphaFoldDB" id="A0A1I5RYZ7"/>
<evidence type="ECO:0000256" key="1">
    <source>
        <dbReference type="ARBA" id="ARBA00000085"/>
    </source>
</evidence>
<dbReference type="InterPro" id="IPR003018">
    <property type="entry name" value="GAF"/>
</dbReference>
<dbReference type="SMART" id="SM00387">
    <property type="entry name" value="HATPase_c"/>
    <property type="match status" value="1"/>
</dbReference>
<gene>
    <name evidence="11" type="ORF">SAMN04515674_104319</name>
</gene>
<dbReference type="InterPro" id="IPR036890">
    <property type="entry name" value="HATPase_C_sf"/>
</dbReference>
<dbReference type="Gene3D" id="3.40.50.2300">
    <property type="match status" value="1"/>
</dbReference>
<dbReference type="Pfam" id="PF01590">
    <property type="entry name" value="GAF"/>
    <property type="match status" value="1"/>
</dbReference>
<protein>
    <recommendedName>
        <fullName evidence="2">histidine kinase</fullName>
        <ecNumber evidence="2">2.7.13.3</ecNumber>
    </recommendedName>
</protein>
<accession>A0A1I5RYZ7</accession>
<dbReference type="GO" id="GO:0000155">
    <property type="term" value="F:phosphorelay sensor kinase activity"/>
    <property type="evidence" value="ECO:0007669"/>
    <property type="project" value="InterPro"/>
</dbReference>
<dbReference type="Proteomes" id="UP000199306">
    <property type="component" value="Unassembled WGS sequence"/>
</dbReference>
<feature type="modified residue" description="4-aspartylphosphate" evidence="7">
    <location>
        <position position="492"/>
    </location>
</feature>
<keyword evidence="8" id="KW-0175">Coiled coil</keyword>
<proteinExistence type="predicted"/>
<dbReference type="SMART" id="SM00065">
    <property type="entry name" value="GAF"/>
    <property type="match status" value="1"/>
</dbReference>
<reference evidence="11 12" key="1">
    <citation type="submission" date="2016-10" db="EMBL/GenBank/DDBJ databases">
        <authorList>
            <person name="de Groot N.N."/>
        </authorList>
    </citation>
    <scope>NUCLEOTIDE SEQUENCE [LARGE SCALE GENOMIC DNA]</scope>
    <source>
        <strain evidence="12">E92,LMG 26720,CCM 7988</strain>
    </source>
</reference>